<protein>
    <submittedName>
        <fullName evidence="2">Uncharacterized protein</fullName>
    </submittedName>
</protein>
<evidence type="ECO:0000313" key="3">
    <source>
        <dbReference type="Proteomes" id="UP000747542"/>
    </source>
</evidence>
<evidence type="ECO:0000256" key="1">
    <source>
        <dbReference type="SAM" id="MobiDB-lite"/>
    </source>
</evidence>
<name>A0A8J5TJZ0_HOMAM</name>
<organism evidence="2 3">
    <name type="scientific">Homarus americanus</name>
    <name type="common">American lobster</name>
    <dbReference type="NCBI Taxonomy" id="6706"/>
    <lineage>
        <taxon>Eukaryota</taxon>
        <taxon>Metazoa</taxon>
        <taxon>Ecdysozoa</taxon>
        <taxon>Arthropoda</taxon>
        <taxon>Crustacea</taxon>
        <taxon>Multicrustacea</taxon>
        <taxon>Malacostraca</taxon>
        <taxon>Eumalacostraca</taxon>
        <taxon>Eucarida</taxon>
        <taxon>Decapoda</taxon>
        <taxon>Pleocyemata</taxon>
        <taxon>Astacidea</taxon>
        <taxon>Nephropoidea</taxon>
        <taxon>Nephropidae</taxon>
        <taxon>Homarus</taxon>
    </lineage>
</organism>
<feature type="region of interest" description="Disordered" evidence="1">
    <location>
        <begin position="46"/>
        <end position="73"/>
    </location>
</feature>
<keyword evidence="3" id="KW-1185">Reference proteome</keyword>
<feature type="non-terminal residue" evidence="2">
    <location>
        <position position="1"/>
    </location>
</feature>
<dbReference type="EMBL" id="JAHLQT010004560">
    <property type="protein sequence ID" value="KAG7175935.1"/>
    <property type="molecule type" value="Genomic_DNA"/>
</dbReference>
<comment type="caution">
    <text evidence="2">The sequence shown here is derived from an EMBL/GenBank/DDBJ whole genome shotgun (WGS) entry which is preliminary data.</text>
</comment>
<gene>
    <name evidence="2" type="ORF">Hamer_G027937</name>
</gene>
<feature type="non-terminal residue" evidence="2">
    <location>
        <position position="90"/>
    </location>
</feature>
<accession>A0A8J5TJZ0</accession>
<evidence type="ECO:0000313" key="2">
    <source>
        <dbReference type="EMBL" id="KAG7175935.1"/>
    </source>
</evidence>
<dbReference type="Proteomes" id="UP000747542">
    <property type="component" value="Unassembled WGS sequence"/>
</dbReference>
<reference evidence="2" key="1">
    <citation type="journal article" date="2021" name="Sci. Adv.">
        <title>The American lobster genome reveals insights on longevity, neural, and immune adaptations.</title>
        <authorList>
            <person name="Polinski J.M."/>
            <person name="Zimin A.V."/>
            <person name="Clark K.F."/>
            <person name="Kohn A.B."/>
            <person name="Sadowski N."/>
            <person name="Timp W."/>
            <person name="Ptitsyn A."/>
            <person name="Khanna P."/>
            <person name="Romanova D.Y."/>
            <person name="Williams P."/>
            <person name="Greenwood S.J."/>
            <person name="Moroz L.L."/>
            <person name="Walt D.R."/>
            <person name="Bodnar A.G."/>
        </authorList>
    </citation>
    <scope>NUCLEOTIDE SEQUENCE</scope>
    <source>
        <strain evidence="2">GMGI-L3</strain>
    </source>
</reference>
<sequence length="90" mass="10708">TKSALRRGKQQWPELEEKLFEWVNENREWISHHQECNINLRNETRQVKSRHRNLGKKGPVNRDPKVSGSRSGEQGLKFVVGEYGRQEFDY</sequence>
<dbReference type="AlphaFoldDB" id="A0A8J5TJZ0"/>
<proteinExistence type="predicted"/>